<dbReference type="Proteomes" id="UP000836841">
    <property type="component" value="Chromosome 5"/>
</dbReference>
<sequence length="383" mass="43983">MNLPEDIEINIIARLPMQSMARFKSVCRGWKSFTESKFFRDLYASNSSPTSCSNWSILRRDDLSTHSGLEEVKLDLPRQSRHGTTSFASFFTEIKGMYNKLDTHKVLACTDGLVLLRHNDLPLRYYIGNPVLRQWIQLPAVNNDYTYNELGLVTRMHNHTLLCYKVVLIEKEWSGSRTYRFLIFSSDTGEWSAKQVLSCPCPSTPNPVSLNGKLHWFDPTGRIIVHDFFSNDDQVRAISLPTKMQGSTRSSGQLVCTTSQGSFVLIDVGVMEDVTKSYNVRIWRLKCDSWSWEKAWDINLASLGLGRNCVPMAINCFDIDIIYLWDYYSKCFLACNLRTNTKSYGARKEVYPFKDTLCLETWPRLSQFVPSLQVVPTLKPKLI</sequence>
<protein>
    <recommendedName>
        <fullName evidence="1">F-box domain-containing protein</fullName>
    </recommendedName>
</protein>
<gene>
    <name evidence="2" type="ORF">TAV2_LOCUS17934</name>
</gene>
<evidence type="ECO:0000259" key="1">
    <source>
        <dbReference type="PROSITE" id="PS50181"/>
    </source>
</evidence>
<accession>A0AAU9SMB6</accession>
<dbReference type="Pfam" id="PF24750">
    <property type="entry name" value="b-prop_At3g26010-like"/>
    <property type="match status" value="1"/>
</dbReference>
<dbReference type="SUPFAM" id="SSF81383">
    <property type="entry name" value="F-box domain"/>
    <property type="match status" value="1"/>
</dbReference>
<keyword evidence="3" id="KW-1185">Reference proteome</keyword>
<dbReference type="Pfam" id="PF00646">
    <property type="entry name" value="F-box"/>
    <property type="match status" value="1"/>
</dbReference>
<feature type="domain" description="F-box" evidence="1">
    <location>
        <begin position="1"/>
        <end position="42"/>
    </location>
</feature>
<reference evidence="2 3" key="1">
    <citation type="submission" date="2022-03" db="EMBL/GenBank/DDBJ databases">
        <authorList>
            <person name="Nunn A."/>
            <person name="Chopra R."/>
            <person name="Nunn A."/>
            <person name="Contreras Garrido A."/>
        </authorList>
    </citation>
    <scope>NUCLEOTIDE SEQUENCE [LARGE SCALE GENOMIC DNA]</scope>
</reference>
<proteinExistence type="predicted"/>
<dbReference type="PANTHER" id="PTHR31672:SF9">
    <property type="entry name" value="F-BOX DOMAIN-CONTAINING PROTEIN"/>
    <property type="match status" value="1"/>
</dbReference>
<organism evidence="2 3">
    <name type="scientific">Thlaspi arvense</name>
    <name type="common">Field penny-cress</name>
    <dbReference type="NCBI Taxonomy" id="13288"/>
    <lineage>
        <taxon>Eukaryota</taxon>
        <taxon>Viridiplantae</taxon>
        <taxon>Streptophyta</taxon>
        <taxon>Embryophyta</taxon>
        <taxon>Tracheophyta</taxon>
        <taxon>Spermatophyta</taxon>
        <taxon>Magnoliopsida</taxon>
        <taxon>eudicotyledons</taxon>
        <taxon>Gunneridae</taxon>
        <taxon>Pentapetalae</taxon>
        <taxon>rosids</taxon>
        <taxon>malvids</taxon>
        <taxon>Brassicales</taxon>
        <taxon>Brassicaceae</taxon>
        <taxon>Thlaspideae</taxon>
        <taxon>Thlaspi</taxon>
    </lineage>
</organism>
<dbReference type="EMBL" id="OU466861">
    <property type="protein sequence ID" value="CAH2066521.1"/>
    <property type="molecule type" value="Genomic_DNA"/>
</dbReference>
<dbReference type="InterPro" id="IPR036047">
    <property type="entry name" value="F-box-like_dom_sf"/>
</dbReference>
<dbReference type="InterPro" id="IPR050796">
    <property type="entry name" value="SCF_F-box_component"/>
</dbReference>
<dbReference type="SMART" id="SM00256">
    <property type="entry name" value="FBOX"/>
    <property type="match status" value="1"/>
</dbReference>
<dbReference type="Gene3D" id="1.20.1280.50">
    <property type="match status" value="1"/>
</dbReference>
<name>A0AAU9SMB6_THLAR</name>
<dbReference type="InterPro" id="IPR056592">
    <property type="entry name" value="Beta-prop_At3g26010-like"/>
</dbReference>
<dbReference type="InterPro" id="IPR001810">
    <property type="entry name" value="F-box_dom"/>
</dbReference>
<dbReference type="PROSITE" id="PS50181">
    <property type="entry name" value="FBOX"/>
    <property type="match status" value="1"/>
</dbReference>
<dbReference type="PANTHER" id="PTHR31672">
    <property type="entry name" value="BNACNNG10540D PROTEIN"/>
    <property type="match status" value="1"/>
</dbReference>
<evidence type="ECO:0000313" key="2">
    <source>
        <dbReference type="EMBL" id="CAH2066521.1"/>
    </source>
</evidence>
<evidence type="ECO:0000313" key="3">
    <source>
        <dbReference type="Proteomes" id="UP000836841"/>
    </source>
</evidence>
<dbReference type="AlphaFoldDB" id="A0AAU9SMB6"/>
<dbReference type="CDD" id="cd22157">
    <property type="entry name" value="F-box_AtFBW1-like"/>
    <property type="match status" value="1"/>
</dbReference>